<dbReference type="Proteomes" id="UP001066276">
    <property type="component" value="Chromosome 11"/>
</dbReference>
<keyword evidence="3" id="KW-1185">Reference proteome</keyword>
<dbReference type="AlphaFoldDB" id="A0AAV7LRM1"/>
<gene>
    <name evidence="2" type="ORF">NDU88_005245</name>
</gene>
<reference evidence="2" key="1">
    <citation type="journal article" date="2022" name="bioRxiv">
        <title>Sequencing and chromosome-scale assembly of the giantPleurodeles waltlgenome.</title>
        <authorList>
            <person name="Brown T."/>
            <person name="Elewa A."/>
            <person name="Iarovenko S."/>
            <person name="Subramanian E."/>
            <person name="Araus A.J."/>
            <person name="Petzold A."/>
            <person name="Susuki M."/>
            <person name="Suzuki K.-i.T."/>
            <person name="Hayashi T."/>
            <person name="Toyoda A."/>
            <person name="Oliveira C."/>
            <person name="Osipova E."/>
            <person name="Leigh N.D."/>
            <person name="Simon A."/>
            <person name="Yun M.H."/>
        </authorList>
    </citation>
    <scope>NUCLEOTIDE SEQUENCE</scope>
    <source>
        <strain evidence="2">20211129_DDA</strain>
        <tissue evidence="2">Liver</tissue>
    </source>
</reference>
<proteinExistence type="predicted"/>
<organism evidence="2 3">
    <name type="scientific">Pleurodeles waltl</name>
    <name type="common">Iberian ribbed newt</name>
    <dbReference type="NCBI Taxonomy" id="8319"/>
    <lineage>
        <taxon>Eukaryota</taxon>
        <taxon>Metazoa</taxon>
        <taxon>Chordata</taxon>
        <taxon>Craniata</taxon>
        <taxon>Vertebrata</taxon>
        <taxon>Euteleostomi</taxon>
        <taxon>Amphibia</taxon>
        <taxon>Batrachia</taxon>
        <taxon>Caudata</taxon>
        <taxon>Salamandroidea</taxon>
        <taxon>Salamandridae</taxon>
        <taxon>Pleurodelinae</taxon>
        <taxon>Pleurodeles</taxon>
    </lineage>
</organism>
<accession>A0AAV7LRM1</accession>
<feature type="compositionally biased region" description="Basic and acidic residues" evidence="1">
    <location>
        <begin position="1"/>
        <end position="11"/>
    </location>
</feature>
<evidence type="ECO:0000256" key="1">
    <source>
        <dbReference type="SAM" id="MobiDB-lite"/>
    </source>
</evidence>
<name>A0AAV7LRM1_PLEWA</name>
<feature type="region of interest" description="Disordered" evidence="1">
    <location>
        <begin position="1"/>
        <end position="71"/>
    </location>
</feature>
<sequence length="99" mass="10657">MGHYGGHSDPRRWRKPPAWREPPEDRTVVKDRSGHSDFPAGLAGDRQKAARPPSGKAPATRMPAPNGASGVAGVRRVQLHPSRFSVSAKQTLKISIGPC</sequence>
<evidence type="ECO:0000313" key="2">
    <source>
        <dbReference type="EMBL" id="KAJ1092133.1"/>
    </source>
</evidence>
<feature type="compositionally biased region" description="Basic and acidic residues" evidence="1">
    <location>
        <begin position="21"/>
        <end position="35"/>
    </location>
</feature>
<dbReference type="EMBL" id="JANPWB010000015">
    <property type="protein sequence ID" value="KAJ1092133.1"/>
    <property type="molecule type" value="Genomic_DNA"/>
</dbReference>
<protein>
    <submittedName>
        <fullName evidence="2">Uncharacterized protein</fullName>
    </submittedName>
</protein>
<evidence type="ECO:0000313" key="3">
    <source>
        <dbReference type="Proteomes" id="UP001066276"/>
    </source>
</evidence>
<comment type="caution">
    <text evidence="2">The sequence shown here is derived from an EMBL/GenBank/DDBJ whole genome shotgun (WGS) entry which is preliminary data.</text>
</comment>